<evidence type="ECO:0008006" key="4">
    <source>
        <dbReference type="Google" id="ProtNLM"/>
    </source>
</evidence>
<dbReference type="InterPro" id="IPR017853">
    <property type="entry name" value="GH"/>
</dbReference>
<evidence type="ECO:0000313" key="3">
    <source>
        <dbReference type="Proteomes" id="UP000772434"/>
    </source>
</evidence>
<dbReference type="Gene3D" id="3.20.20.80">
    <property type="entry name" value="Glycosidases"/>
    <property type="match status" value="1"/>
</dbReference>
<accession>A0A9P5UCP0</accession>
<dbReference type="OrthoDB" id="2338662at2759"/>
<reference evidence="2" key="1">
    <citation type="submission" date="2020-11" db="EMBL/GenBank/DDBJ databases">
        <authorList>
            <consortium name="DOE Joint Genome Institute"/>
            <person name="Ahrendt S."/>
            <person name="Riley R."/>
            <person name="Andreopoulos W."/>
            <person name="Labutti K."/>
            <person name="Pangilinan J."/>
            <person name="Ruiz-Duenas F.J."/>
            <person name="Barrasa J.M."/>
            <person name="Sanchez-Garcia M."/>
            <person name="Camarero S."/>
            <person name="Miyauchi S."/>
            <person name="Serrano A."/>
            <person name="Linde D."/>
            <person name="Babiker R."/>
            <person name="Drula E."/>
            <person name="Ayuso-Fernandez I."/>
            <person name="Pacheco R."/>
            <person name="Padilla G."/>
            <person name="Ferreira P."/>
            <person name="Barriuso J."/>
            <person name="Kellner H."/>
            <person name="Castanera R."/>
            <person name="Alfaro M."/>
            <person name="Ramirez L."/>
            <person name="Pisabarro A.G."/>
            <person name="Kuo A."/>
            <person name="Tritt A."/>
            <person name="Lipzen A."/>
            <person name="He G."/>
            <person name="Yan M."/>
            <person name="Ng V."/>
            <person name="Cullen D."/>
            <person name="Martin F."/>
            <person name="Rosso M.-N."/>
            <person name="Henrissat B."/>
            <person name="Hibbett D."/>
            <person name="Martinez A.T."/>
            <person name="Grigoriev I.V."/>
        </authorList>
    </citation>
    <scope>NUCLEOTIDE SEQUENCE</scope>
    <source>
        <strain evidence="2">AH 40177</strain>
    </source>
</reference>
<protein>
    <recommendedName>
        <fullName evidence="4">Glycoside hydrolase subgroup catalytic core</fullName>
    </recommendedName>
</protein>
<dbReference type="AlphaFoldDB" id="A0A9P5UCP0"/>
<keyword evidence="3" id="KW-1185">Reference proteome</keyword>
<keyword evidence="1" id="KW-0732">Signal</keyword>
<comment type="caution">
    <text evidence="2">The sequence shown here is derived from an EMBL/GenBank/DDBJ whole genome shotgun (WGS) entry which is preliminary data.</text>
</comment>
<evidence type="ECO:0000313" key="2">
    <source>
        <dbReference type="EMBL" id="KAF9074344.1"/>
    </source>
</evidence>
<evidence type="ECO:0000256" key="1">
    <source>
        <dbReference type="SAM" id="SignalP"/>
    </source>
</evidence>
<sequence length="537" mass="58355">MIRARFPLLGALVAISWVYCDGVLAQTWCGKNYMITEPLTNPGGQFPISLTFTEPHLALRCGPAVKPYLPEDISSNSDDATFVSILVDTPLTFTNISGATALTQKSSDIATASLNVKVLLDGKTLTSGSVPLNASKHALPFSLESLQPRSEAYEITCVGTLSDGQEIVGSSPFLYLPAKPDSIGSVTKMDMRSGALLARPATGEDGPYERVFPIGFYTSFDGYLDTNMSVPGVLKEQGFTVIHPVPTFDNLTLLNEVLDNMQKVGIYLIYDMRFTYQNVTSVTEQVNQIKSRPNLLIWYTGDEPDGTSDPLNATSLSRDLINSLDGYHPVSLVLNCENYFWSEYSSGADVLSQDTYMIGNNVTFSSQWFTPCTVDFGDCGCDNCKGNFRDISTRMDEFAERAFIDGWELQKVVWTVPQGFGNETYWTRYPTGEEWVVMSIVGINHGGLGVVSWDDPTPDSIKTSASGLATALTSGSTPMASFILDPSSTFKQVTTSAGIDAGLWTLNGKTLLLASNLNYENTPLEASELGLGRVFGG</sequence>
<feature type="chain" id="PRO_5040417296" description="Glycoside hydrolase subgroup catalytic core" evidence="1">
    <location>
        <begin position="26"/>
        <end position="537"/>
    </location>
</feature>
<dbReference type="SUPFAM" id="SSF51445">
    <property type="entry name" value="(Trans)glycosidases"/>
    <property type="match status" value="1"/>
</dbReference>
<proteinExistence type="predicted"/>
<feature type="signal peptide" evidence="1">
    <location>
        <begin position="1"/>
        <end position="25"/>
    </location>
</feature>
<dbReference type="Proteomes" id="UP000772434">
    <property type="component" value="Unassembled WGS sequence"/>
</dbReference>
<gene>
    <name evidence="2" type="ORF">BDP27DRAFT_184635</name>
</gene>
<organism evidence="2 3">
    <name type="scientific">Rhodocollybia butyracea</name>
    <dbReference type="NCBI Taxonomy" id="206335"/>
    <lineage>
        <taxon>Eukaryota</taxon>
        <taxon>Fungi</taxon>
        <taxon>Dikarya</taxon>
        <taxon>Basidiomycota</taxon>
        <taxon>Agaricomycotina</taxon>
        <taxon>Agaricomycetes</taxon>
        <taxon>Agaricomycetidae</taxon>
        <taxon>Agaricales</taxon>
        <taxon>Marasmiineae</taxon>
        <taxon>Omphalotaceae</taxon>
        <taxon>Rhodocollybia</taxon>
    </lineage>
</organism>
<dbReference type="EMBL" id="JADNRY010000013">
    <property type="protein sequence ID" value="KAF9074344.1"/>
    <property type="molecule type" value="Genomic_DNA"/>
</dbReference>
<name>A0A9P5UCP0_9AGAR</name>